<keyword evidence="16" id="KW-1185">Reference proteome</keyword>
<dbReference type="InterPro" id="IPR017896">
    <property type="entry name" value="4Fe4S_Fe-S-bd"/>
</dbReference>
<dbReference type="KEGG" id="rga:RGR602_CH02886"/>
<dbReference type="PROSITE" id="PS00198">
    <property type="entry name" value="4FE4S_FER_1"/>
    <property type="match status" value="1"/>
</dbReference>
<evidence type="ECO:0000256" key="3">
    <source>
        <dbReference type="ARBA" id="ARBA00023002"/>
    </source>
</evidence>
<evidence type="ECO:0000256" key="13">
    <source>
        <dbReference type="SAM" id="MobiDB-lite"/>
    </source>
</evidence>
<dbReference type="AlphaFoldDB" id="A0A0B4X6N4"/>
<comment type="catalytic activity">
    <reaction evidence="9">
        <text>5,6-dihydrouracil + NAD(+) = uracil + NADH + H(+)</text>
        <dbReference type="Rhea" id="RHEA:20189"/>
        <dbReference type="ChEBI" id="CHEBI:15378"/>
        <dbReference type="ChEBI" id="CHEBI:15901"/>
        <dbReference type="ChEBI" id="CHEBI:17568"/>
        <dbReference type="ChEBI" id="CHEBI:57540"/>
        <dbReference type="ChEBI" id="CHEBI:57945"/>
        <dbReference type="EC" id="1.3.1.1"/>
    </reaction>
</comment>
<evidence type="ECO:0000256" key="4">
    <source>
        <dbReference type="ARBA" id="ARBA00023004"/>
    </source>
</evidence>
<comment type="function">
    <text evidence="10">Involved in pyrimidine base degradation. Catalyzes physiologically the reduction of uracil to 5,6-dihydrouracil (DHU) by using NADH as a specific cosubstrate. It also catalyzes the reverse reaction and the reduction of thymine to 5,6-dihydrothymine (DHT).</text>
</comment>
<sequence>MADLRNNFVGIKSPNPFWLASAPPTDKAYNVERAFKAGWGGVVWKTLGEEGPPVVNVNGPRYGAIWGADRRLLGLNNIELITDRDLYTNLREMKQVKMNWPDRALIASIMVPCEEDAWKAILPLVEETGADGIELNFGCPHGMSERGMGSAVGQVPEYIEMVVRWCKQYTRMPVITKLTPNITDIRKPARAAKAGGTDAVSLINTINSITAVNLDTFSPEPSIDGRGSHGGYCGPAVKPIALNMVAEIARDPETLGLPISGIGGVTTWRDAAEFLALGAGNVQVCTAAMTYGFKIVQEMITGLSDWMDAKGHRSLDDITGRAVPNVSDWQYLNLNYVAKAKIDQDACIKCGRCHIACEDTSHQAITQFVNGVRHFEVMEDECVGCNLCVNVCPVENCITLEALPAGALDKRTGRPVDPNYANWTTHPNNPMARQAAE</sequence>
<keyword evidence="2" id="KW-0479">Metal-binding</keyword>
<dbReference type="GO" id="GO:0046872">
    <property type="term" value="F:metal ion binding"/>
    <property type="evidence" value="ECO:0007669"/>
    <property type="project" value="UniProtKB-KW"/>
</dbReference>
<evidence type="ECO:0000256" key="11">
    <source>
        <dbReference type="ARBA" id="ARBA00049714"/>
    </source>
</evidence>
<dbReference type="Proteomes" id="UP000031368">
    <property type="component" value="Chromosome"/>
</dbReference>
<protein>
    <recommendedName>
        <fullName evidence="12">dihydrouracil dehydrogenase (NAD(+))</fullName>
        <ecNumber evidence="12">1.3.1.1</ecNumber>
    </recommendedName>
    <alternativeName>
        <fullName evidence="7">Dihydrothymine dehydrogenase</fullName>
    </alternativeName>
    <alternativeName>
        <fullName evidence="6">Dihydrouracil dehydrogenase</fullName>
    </alternativeName>
</protein>
<dbReference type="Pfam" id="PF01180">
    <property type="entry name" value="DHO_dh"/>
    <property type="match status" value="1"/>
</dbReference>
<evidence type="ECO:0000259" key="14">
    <source>
        <dbReference type="PROSITE" id="PS51379"/>
    </source>
</evidence>
<evidence type="ECO:0000313" key="16">
    <source>
        <dbReference type="Proteomes" id="UP000031368"/>
    </source>
</evidence>
<dbReference type="GO" id="GO:0051536">
    <property type="term" value="F:iron-sulfur cluster binding"/>
    <property type="evidence" value="ECO:0007669"/>
    <property type="project" value="UniProtKB-KW"/>
</dbReference>
<dbReference type="EC" id="1.3.1.1" evidence="12"/>
<feature type="domain" description="4Fe-4S ferredoxin-type" evidence="14">
    <location>
        <begin position="338"/>
        <end position="367"/>
    </location>
</feature>
<dbReference type="SUPFAM" id="SSF51395">
    <property type="entry name" value="FMN-linked oxidoreductases"/>
    <property type="match status" value="1"/>
</dbReference>
<organism evidence="15 16">
    <name type="scientific">Rhizobium gallicum bv. gallicum R602sp</name>
    <dbReference type="NCBI Taxonomy" id="1041138"/>
    <lineage>
        <taxon>Bacteria</taxon>
        <taxon>Pseudomonadati</taxon>
        <taxon>Pseudomonadota</taxon>
        <taxon>Alphaproteobacteria</taxon>
        <taxon>Hyphomicrobiales</taxon>
        <taxon>Rhizobiaceae</taxon>
        <taxon>Rhizobium/Agrobacterium group</taxon>
        <taxon>Rhizobium</taxon>
    </lineage>
</organism>
<keyword evidence="4" id="KW-0408">Iron</keyword>
<keyword evidence="3 15" id="KW-0560">Oxidoreductase</keyword>
<dbReference type="InterPro" id="IPR017900">
    <property type="entry name" value="4Fe4S_Fe_S_CS"/>
</dbReference>
<feature type="domain" description="4Fe-4S ferredoxin-type" evidence="14">
    <location>
        <begin position="373"/>
        <end position="403"/>
    </location>
</feature>
<proteinExistence type="inferred from homology"/>
<gene>
    <name evidence="15" type="primary">preA</name>
    <name evidence="15" type="ORF">RGR602_CH02886</name>
</gene>
<dbReference type="EMBL" id="CP006877">
    <property type="protein sequence ID" value="AJD42203.1"/>
    <property type="molecule type" value="Genomic_DNA"/>
</dbReference>
<dbReference type="PROSITE" id="PS51379">
    <property type="entry name" value="4FE4S_FER_2"/>
    <property type="match status" value="2"/>
</dbReference>
<evidence type="ECO:0000256" key="12">
    <source>
        <dbReference type="ARBA" id="ARBA00049728"/>
    </source>
</evidence>
<comment type="subunit">
    <text evidence="11">Heterotetramer of 2 PreA and 2 PreT subunits.</text>
</comment>
<dbReference type="RefSeq" id="WP_039845644.1">
    <property type="nucleotide sequence ID" value="NZ_CP006877.1"/>
</dbReference>
<dbReference type="GO" id="GO:0005737">
    <property type="term" value="C:cytoplasm"/>
    <property type="evidence" value="ECO:0007669"/>
    <property type="project" value="InterPro"/>
</dbReference>
<name>A0A0B4X6N4_9HYPH</name>
<evidence type="ECO:0000256" key="8">
    <source>
        <dbReference type="ARBA" id="ARBA00047685"/>
    </source>
</evidence>
<comment type="catalytic activity">
    <reaction evidence="8">
        <text>5,6-dihydrothymine + NAD(+) = thymine + NADH + H(+)</text>
        <dbReference type="Rhea" id="RHEA:28791"/>
        <dbReference type="ChEBI" id="CHEBI:15378"/>
        <dbReference type="ChEBI" id="CHEBI:17821"/>
        <dbReference type="ChEBI" id="CHEBI:27468"/>
        <dbReference type="ChEBI" id="CHEBI:57540"/>
        <dbReference type="ChEBI" id="CHEBI:57945"/>
        <dbReference type="EC" id="1.3.1.1"/>
    </reaction>
</comment>
<keyword evidence="5" id="KW-0411">Iron-sulfur</keyword>
<dbReference type="GO" id="GO:0004159">
    <property type="term" value="F:dihydropyrimidine dehydrogenase (NAD+) activity"/>
    <property type="evidence" value="ECO:0007669"/>
    <property type="project" value="UniProtKB-EC"/>
</dbReference>
<reference evidence="15 16" key="1">
    <citation type="submission" date="2013-11" db="EMBL/GenBank/DDBJ databases">
        <title>Complete genome sequence of Rhizobium gallicum bv. gallicum R602.</title>
        <authorList>
            <person name="Bustos P."/>
            <person name="Santamaria R.I."/>
            <person name="Lozano L."/>
            <person name="Acosta J.L."/>
            <person name="Ormeno-Orrillo E."/>
            <person name="Rogel M.A."/>
            <person name="Romero D."/>
            <person name="Cevallos M.A."/>
            <person name="Martinez-Romero E."/>
            <person name="Gonzalez V."/>
        </authorList>
    </citation>
    <scope>NUCLEOTIDE SEQUENCE [LARGE SCALE GENOMIC DNA]</scope>
    <source>
        <strain evidence="15 16">R602</strain>
    </source>
</reference>
<evidence type="ECO:0000256" key="2">
    <source>
        <dbReference type="ARBA" id="ARBA00022723"/>
    </source>
</evidence>
<dbReference type="Gene3D" id="3.30.70.20">
    <property type="match status" value="1"/>
</dbReference>
<comment type="similarity">
    <text evidence="1">Belongs to the dihydropyrimidine dehydrogenase family.</text>
</comment>
<dbReference type="NCBIfam" id="NF006183">
    <property type="entry name" value="PRK08318.1"/>
    <property type="match status" value="1"/>
</dbReference>
<dbReference type="Gene3D" id="3.20.20.70">
    <property type="entry name" value="Aldolase class I"/>
    <property type="match status" value="1"/>
</dbReference>
<dbReference type="PANTHER" id="PTHR43073:SF2">
    <property type="entry name" value="DIHYDROPYRIMIDINE DEHYDROGENASE [NADP(+)]"/>
    <property type="match status" value="1"/>
</dbReference>
<accession>A0A0B4X6N4</accession>
<dbReference type="FunFam" id="3.20.20.70:FF:000027">
    <property type="entry name" value="Dihydropyrimidine dehydrogenase [NADP(+)]"/>
    <property type="match status" value="1"/>
</dbReference>
<evidence type="ECO:0000256" key="10">
    <source>
        <dbReference type="ARBA" id="ARBA00049578"/>
    </source>
</evidence>
<dbReference type="SUPFAM" id="SSF54862">
    <property type="entry name" value="4Fe-4S ferredoxins"/>
    <property type="match status" value="1"/>
</dbReference>
<evidence type="ECO:0000256" key="7">
    <source>
        <dbReference type="ARBA" id="ARBA00032722"/>
    </source>
</evidence>
<dbReference type="InterPro" id="IPR013785">
    <property type="entry name" value="Aldolase_TIM"/>
</dbReference>
<dbReference type="Pfam" id="PF14697">
    <property type="entry name" value="Fer4_21"/>
    <property type="match status" value="1"/>
</dbReference>
<evidence type="ECO:0000256" key="1">
    <source>
        <dbReference type="ARBA" id="ARBA00010804"/>
    </source>
</evidence>
<dbReference type="HOGENOM" id="CLU_042042_4_2_5"/>
<feature type="region of interest" description="Disordered" evidence="13">
    <location>
        <begin position="418"/>
        <end position="437"/>
    </location>
</feature>
<dbReference type="InterPro" id="IPR005720">
    <property type="entry name" value="Dihydroorotate_DH_cat"/>
</dbReference>
<dbReference type="CDD" id="cd02940">
    <property type="entry name" value="DHPD_FMN"/>
    <property type="match status" value="1"/>
</dbReference>
<evidence type="ECO:0000256" key="9">
    <source>
        <dbReference type="ARBA" id="ARBA00048792"/>
    </source>
</evidence>
<evidence type="ECO:0000256" key="5">
    <source>
        <dbReference type="ARBA" id="ARBA00023014"/>
    </source>
</evidence>
<evidence type="ECO:0000256" key="6">
    <source>
        <dbReference type="ARBA" id="ARBA00030119"/>
    </source>
</evidence>
<dbReference type="PANTHER" id="PTHR43073">
    <property type="entry name" value="DIHYDROPYRIMIDINE DEHYDROGENASE [NADP(+)]"/>
    <property type="match status" value="1"/>
</dbReference>
<evidence type="ECO:0000313" key="15">
    <source>
        <dbReference type="EMBL" id="AJD42203.1"/>
    </source>
</evidence>